<evidence type="ECO:0000256" key="4">
    <source>
        <dbReference type="ARBA" id="ARBA00023163"/>
    </source>
</evidence>
<dbReference type="GO" id="GO:0003677">
    <property type="term" value="F:DNA binding"/>
    <property type="evidence" value="ECO:0007669"/>
    <property type="project" value="UniProtKB-UniRule"/>
</dbReference>
<evidence type="ECO:0000313" key="10">
    <source>
        <dbReference type="Proteomes" id="UP001566132"/>
    </source>
</evidence>
<feature type="DNA-binding region" description="Fork-head" evidence="6">
    <location>
        <begin position="155"/>
        <end position="241"/>
    </location>
</feature>
<dbReference type="InterPro" id="IPR036388">
    <property type="entry name" value="WH-like_DNA-bd_sf"/>
</dbReference>
<keyword evidence="3 6" id="KW-0238">DNA-binding</keyword>
<dbReference type="Proteomes" id="UP001566132">
    <property type="component" value="Unassembled WGS sequence"/>
</dbReference>
<dbReference type="Pfam" id="PF00250">
    <property type="entry name" value="Forkhead"/>
    <property type="match status" value="1"/>
</dbReference>
<comment type="caution">
    <text evidence="9">The sequence shown here is derived from an EMBL/GenBank/DDBJ whole genome shotgun (WGS) entry which is preliminary data.</text>
</comment>
<evidence type="ECO:0000259" key="8">
    <source>
        <dbReference type="PROSITE" id="PS50039"/>
    </source>
</evidence>
<dbReference type="InterPro" id="IPR047119">
    <property type="entry name" value="FOXN2/3-like"/>
</dbReference>
<name>A0ABD1EC78_HYPHA</name>
<dbReference type="PRINTS" id="PR00053">
    <property type="entry name" value="FORKHEAD"/>
</dbReference>
<dbReference type="InterPro" id="IPR036390">
    <property type="entry name" value="WH_DNA-bd_sf"/>
</dbReference>
<evidence type="ECO:0000256" key="7">
    <source>
        <dbReference type="SAM" id="MobiDB-lite"/>
    </source>
</evidence>
<reference evidence="9 10" key="1">
    <citation type="submission" date="2024-05" db="EMBL/GenBank/DDBJ databases">
        <title>Genetic variation in Jamaican populations of the coffee berry borer (Hypothenemus hampei).</title>
        <authorList>
            <person name="Errbii M."/>
            <person name="Myrie A."/>
        </authorList>
    </citation>
    <scope>NUCLEOTIDE SEQUENCE [LARGE SCALE GENOMIC DNA]</scope>
    <source>
        <strain evidence="9">JA-Hopewell-2020-01-JO</strain>
        <tissue evidence="9">Whole body</tissue>
    </source>
</reference>
<sequence>MNCVDVPNGVYSDVILLNGGWDVYNNKTPANMHNVQTEEFSSIFHLQDTGDRFRNNNGHNTNRDLVSPSPRGSDSGIESDCADGNLSWLLNYKIRELPPVPDSASTIDNLITESKLTNVPPPPPPTSPPQPPVQEVIINEGYKGLRQITNNSQRKPPFTYTELIEHALSEKGELTVSGIYNWISNHFPFYKANDDRWKNSVRHNLSINPHFRKGGKAIHGAGHLWTIAQRDEAKSWQMRQRINDFLKVSKLHQKTQLENEENFDKELQAATESILEEIQSHNSVVYMEPTQSILNTDKRMTEINDDIHVEFINMPEEVTGLEEFLTPPVSKQQIVNECGLGNDFFITDINPNQLGLNLSEQENNDDRIYEEMALEYYGIKD</sequence>
<keyword evidence="2" id="KW-0805">Transcription regulation</keyword>
<dbReference type="AlphaFoldDB" id="A0ABD1EC78"/>
<evidence type="ECO:0000256" key="1">
    <source>
        <dbReference type="ARBA" id="ARBA00004123"/>
    </source>
</evidence>
<dbReference type="EMBL" id="JBDJPC010000009">
    <property type="protein sequence ID" value="KAL1492249.1"/>
    <property type="molecule type" value="Genomic_DNA"/>
</dbReference>
<dbReference type="SUPFAM" id="SSF46785">
    <property type="entry name" value="Winged helix' DNA-binding domain"/>
    <property type="match status" value="1"/>
</dbReference>
<gene>
    <name evidence="9" type="ORF">ABEB36_012727</name>
</gene>
<dbReference type="InterPro" id="IPR030456">
    <property type="entry name" value="TF_fork_head_CS_2"/>
</dbReference>
<keyword evidence="4" id="KW-0804">Transcription</keyword>
<dbReference type="GO" id="GO:0005634">
    <property type="term" value="C:nucleus"/>
    <property type="evidence" value="ECO:0007669"/>
    <property type="project" value="UniProtKB-SubCell"/>
</dbReference>
<comment type="subcellular location">
    <subcellularLocation>
        <location evidence="1 6">Nucleus</location>
    </subcellularLocation>
</comment>
<evidence type="ECO:0000313" key="9">
    <source>
        <dbReference type="EMBL" id="KAL1492249.1"/>
    </source>
</evidence>
<keyword evidence="10" id="KW-1185">Reference proteome</keyword>
<keyword evidence="5 6" id="KW-0539">Nucleus</keyword>
<evidence type="ECO:0000256" key="5">
    <source>
        <dbReference type="ARBA" id="ARBA00023242"/>
    </source>
</evidence>
<evidence type="ECO:0000256" key="6">
    <source>
        <dbReference type="PROSITE-ProRule" id="PRU00089"/>
    </source>
</evidence>
<feature type="region of interest" description="Disordered" evidence="7">
    <location>
        <begin position="51"/>
        <end position="78"/>
    </location>
</feature>
<dbReference type="PANTHER" id="PTHR13962:SF17">
    <property type="entry name" value="FORKHEAD BOX PROTEIN N4"/>
    <property type="match status" value="1"/>
</dbReference>
<dbReference type="Gene3D" id="1.10.10.10">
    <property type="entry name" value="Winged helix-like DNA-binding domain superfamily/Winged helix DNA-binding domain"/>
    <property type="match status" value="1"/>
</dbReference>
<evidence type="ECO:0000256" key="3">
    <source>
        <dbReference type="ARBA" id="ARBA00023125"/>
    </source>
</evidence>
<feature type="compositionally biased region" description="Polar residues" evidence="7">
    <location>
        <begin position="55"/>
        <end position="64"/>
    </location>
</feature>
<protein>
    <recommendedName>
        <fullName evidence="8">Fork-head domain-containing protein</fullName>
    </recommendedName>
</protein>
<feature type="domain" description="Fork-head" evidence="8">
    <location>
        <begin position="155"/>
        <end position="241"/>
    </location>
</feature>
<dbReference type="PROSITE" id="PS50039">
    <property type="entry name" value="FORK_HEAD_3"/>
    <property type="match status" value="1"/>
</dbReference>
<proteinExistence type="predicted"/>
<evidence type="ECO:0000256" key="2">
    <source>
        <dbReference type="ARBA" id="ARBA00023015"/>
    </source>
</evidence>
<dbReference type="PROSITE" id="PS00658">
    <property type="entry name" value="FORK_HEAD_2"/>
    <property type="match status" value="1"/>
</dbReference>
<dbReference type="InterPro" id="IPR001766">
    <property type="entry name" value="Fork_head_dom"/>
</dbReference>
<organism evidence="9 10">
    <name type="scientific">Hypothenemus hampei</name>
    <name type="common">Coffee berry borer</name>
    <dbReference type="NCBI Taxonomy" id="57062"/>
    <lineage>
        <taxon>Eukaryota</taxon>
        <taxon>Metazoa</taxon>
        <taxon>Ecdysozoa</taxon>
        <taxon>Arthropoda</taxon>
        <taxon>Hexapoda</taxon>
        <taxon>Insecta</taxon>
        <taxon>Pterygota</taxon>
        <taxon>Neoptera</taxon>
        <taxon>Endopterygota</taxon>
        <taxon>Coleoptera</taxon>
        <taxon>Polyphaga</taxon>
        <taxon>Cucujiformia</taxon>
        <taxon>Curculionidae</taxon>
        <taxon>Scolytinae</taxon>
        <taxon>Hypothenemus</taxon>
    </lineage>
</organism>
<accession>A0ABD1EC78</accession>
<dbReference type="SMART" id="SM00339">
    <property type="entry name" value="FH"/>
    <property type="match status" value="1"/>
</dbReference>
<dbReference type="PANTHER" id="PTHR13962">
    <property type="entry name" value="FORKHEAD BOX PROTEIN N3-LIKE PROTEIN-RELATED"/>
    <property type="match status" value="1"/>
</dbReference>
<dbReference type="CDD" id="cd00059">
    <property type="entry name" value="FH_FOX"/>
    <property type="match status" value="1"/>
</dbReference>